<evidence type="ECO:0000256" key="16">
    <source>
        <dbReference type="SAM" id="MobiDB-lite"/>
    </source>
</evidence>
<dbReference type="SMART" id="SM00248">
    <property type="entry name" value="ANK"/>
    <property type="match status" value="5"/>
</dbReference>
<reference evidence="19" key="1">
    <citation type="submission" date="2019-05" db="EMBL/GenBank/DDBJ databases">
        <authorList>
            <person name="Zhang S."/>
            <person name="Liu J."/>
        </authorList>
    </citation>
    <scope>NUCLEOTIDE SEQUENCE [LARGE SCALE GENOMIC DNA]</scope>
</reference>
<dbReference type="SUPFAM" id="SSF47769">
    <property type="entry name" value="SAM/Pointed domain"/>
    <property type="match status" value="1"/>
</dbReference>
<evidence type="ECO:0000256" key="17">
    <source>
        <dbReference type="SAM" id="Phobius"/>
    </source>
</evidence>
<dbReference type="Gene3D" id="1.10.150.50">
    <property type="entry name" value="Transcription Factor, Ets-1"/>
    <property type="match status" value="1"/>
</dbReference>
<dbReference type="AlphaFoldDB" id="A0A8C0A408"/>
<dbReference type="GeneTree" id="ENSGT00880000138051"/>
<evidence type="ECO:0000256" key="11">
    <source>
        <dbReference type="ARBA" id="ARBA00023158"/>
    </source>
</evidence>
<keyword evidence="12" id="KW-0469">Meiosis</keyword>
<evidence type="ECO:0000256" key="5">
    <source>
        <dbReference type="ARBA" id="ARBA00022490"/>
    </source>
</evidence>
<feature type="repeat" description="ANK" evidence="15">
    <location>
        <begin position="150"/>
        <end position="182"/>
    </location>
</feature>
<dbReference type="PANTHER" id="PTHR24157:SF3">
    <property type="entry name" value="ANKYRIN REPEAT, SAM AND BASIC LEUCINE ZIPPER DOMAIN-CONTAINING PROTEIN 1"/>
    <property type="match status" value="1"/>
</dbReference>
<gene>
    <name evidence="19" type="primary">ASZ1</name>
</gene>
<evidence type="ECO:0000256" key="15">
    <source>
        <dbReference type="PROSITE-ProRule" id="PRU00023"/>
    </source>
</evidence>
<reference evidence="19" key="3">
    <citation type="submission" date="2025-09" db="UniProtKB">
        <authorList>
            <consortium name="Ensembl"/>
        </authorList>
    </citation>
    <scope>IDENTIFICATION</scope>
</reference>
<dbReference type="Proteomes" id="UP000694520">
    <property type="component" value="Chromosome 4"/>
</dbReference>
<keyword evidence="10 15" id="KW-0040">ANK repeat</keyword>
<feature type="compositionally biased region" description="Polar residues" evidence="16">
    <location>
        <begin position="1"/>
        <end position="10"/>
    </location>
</feature>
<evidence type="ECO:0000256" key="10">
    <source>
        <dbReference type="ARBA" id="ARBA00023043"/>
    </source>
</evidence>
<dbReference type="Ensembl" id="ENSBGRT00000006669.1">
    <property type="protein sequence ID" value="ENSBGRP00000005823.1"/>
    <property type="gene ID" value="ENSBGRG00000003561.1"/>
</dbReference>
<feature type="repeat" description="ANK" evidence="15">
    <location>
        <begin position="253"/>
        <end position="285"/>
    </location>
</feature>
<dbReference type="PROSITE" id="PS50297">
    <property type="entry name" value="ANK_REP_REGION"/>
    <property type="match status" value="3"/>
</dbReference>
<keyword evidence="17" id="KW-1133">Transmembrane helix</keyword>
<dbReference type="FunFam" id="1.25.40.20:FF:000192">
    <property type="entry name" value="Ankyrin repeat, SAM and basic leucine zipper domain-containing 1"/>
    <property type="match status" value="1"/>
</dbReference>
<dbReference type="GO" id="GO:0051321">
    <property type="term" value="P:meiotic cell cycle"/>
    <property type="evidence" value="ECO:0007669"/>
    <property type="project" value="UniProtKB-KW"/>
</dbReference>
<organism evidence="19 20">
    <name type="scientific">Bos mutus grunniens</name>
    <name type="common">Wild yak</name>
    <name type="synonym">Bos grunniens</name>
    <dbReference type="NCBI Taxonomy" id="30521"/>
    <lineage>
        <taxon>Eukaryota</taxon>
        <taxon>Metazoa</taxon>
        <taxon>Chordata</taxon>
        <taxon>Craniata</taxon>
        <taxon>Vertebrata</taxon>
        <taxon>Euteleostomi</taxon>
        <taxon>Mammalia</taxon>
        <taxon>Eutheria</taxon>
        <taxon>Laurasiatheria</taxon>
        <taxon>Artiodactyla</taxon>
        <taxon>Ruminantia</taxon>
        <taxon>Pecora</taxon>
        <taxon>Bovidae</taxon>
        <taxon>Bovinae</taxon>
        <taxon>Bos</taxon>
    </lineage>
</organism>
<dbReference type="PANTHER" id="PTHR24157">
    <property type="entry name" value="ANKYRIN REPEAT, SAM AND BASIC LEUCINE ZIPPER DOMAIN-CONTAINING PROTEIN 1"/>
    <property type="match status" value="1"/>
</dbReference>
<dbReference type="Gene3D" id="1.25.40.20">
    <property type="entry name" value="Ankyrin repeat-containing domain"/>
    <property type="match status" value="2"/>
</dbReference>
<dbReference type="InterPro" id="IPR036770">
    <property type="entry name" value="Ankyrin_rpt-contain_sf"/>
</dbReference>
<feature type="domain" description="SAM" evidence="18">
    <location>
        <begin position="344"/>
        <end position="406"/>
    </location>
</feature>
<keyword evidence="7" id="KW-0677">Repeat</keyword>
<dbReference type="GO" id="GO:0031047">
    <property type="term" value="P:regulatory ncRNA-mediated gene silencing"/>
    <property type="evidence" value="ECO:0007669"/>
    <property type="project" value="UniProtKB-KW"/>
</dbReference>
<dbReference type="GO" id="GO:0007283">
    <property type="term" value="P:spermatogenesis"/>
    <property type="evidence" value="ECO:0007669"/>
    <property type="project" value="UniProtKB-KW"/>
</dbReference>
<keyword evidence="11" id="KW-0943">RNA-mediated gene silencing</keyword>
<evidence type="ECO:0000256" key="1">
    <source>
        <dbReference type="ARBA" id="ARBA00004496"/>
    </source>
</evidence>
<evidence type="ECO:0000313" key="20">
    <source>
        <dbReference type="Proteomes" id="UP000694520"/>
    </source>
</evidence>
<keyword evidence="20" id="KW-1185">Reference proteome</keyword>
<evidence type="ECO:0000256" key="12">
    <source>
        <dbReference type="ARBA" id="ARBA00023254"/>
    </source>
</evidence>
<feature type="region of interest" description="Disordered" evidence="16">
    <location>
        <begin position="52"/>
        <end position="96"/>
    </location>
</feature>
<keyword evidence="17" id="KW-0812">Transmembrane</keyword>
<evidence type="ECO:0000256" key="3">
    <source>
        <dbReference type="ARBA" id="ARBA00020117"/>
    </source>
</evidence>
<evidence type="ECO:0000256" key="4">
    <source>
        <dbReference type="ARBA" id="ARBA00022473"/>
    </source>
</evidence>
<feature type="region of interest" description="Disordered" evidence="16">
    <location>
        <begin position="1"/>
        <end position="35"/>
    </location>
</feature>
<keyword evidence="5" id="KW-0963">Cytoplasm</keyword>
<dbReference type="InterPro" id="IPR001660">
    <property type="entry name" value="SAM"/>
</dbReference>
<dbReference type="PROSITE" id="PS50088">
    <property type="entry name" value="ANK_REPEAT"/>
    <property type="match status" value="3"/>
</dbReference>
<keyword evidence="17" id="KW-0472">Membrane</keyword>
<dbReference type="FunFam" id="1.10.150.50:FF:000060">
    <property type="entry name" value="Ankyrin repeat, SAM and basic leucine zipper domain-containing protein 1"/>
    <property type="match status" value="1"/>
</dbReference>
<evidence type="ECO:0000256" key="8">
    <source>
        <dbReference type="ARBA" id="ARBA00022782"/>
    </source>
</evidence>
<dbReference type="InterPro" id="IPR042650">
    <property type="entry name" value="Asz1_SAM"/>
</dbReference>
<feature type="transmembrane region" description="Helical" evidence="17">
    <location>
        <begin position="484"/>
        <end position="502"/>
    </location>
</feature>
<evidence type="ECO:0000259" key="18">
    <source>
        <dbReference type="Pfam" id="PF07647"/>
    </source>
</evidence>
<keyword evidence="4" id="KW-0217">Developmental protein</keyword>
<dbReference type="CDD" id="cd09521">
    <property type="entry name" value="SAM_ASZ1"/>
    <property type="match status" value="1"/>
</dbReference>
<comment type="function">
    <text evidence="13">Plays a central role during spermatogenesis by repressing transposable elements and preventing their mobilization, which is essential for the germline integrity. Acts via the piRNA metabolic process, which mediates the repression of transposable elements during meiosis by forming complexes composed of piRNAs and Piwi proteins and governs the methylation and subsequent repression of transposons. Its association with pi-bodies suggests a participation in the primary piRNAs metabolic process. Required prior to the pachytene stage to facilitate the production of multiple types of piRNAs, including those associated with repeats involved in the regulation of retrotransposons. May act by mediating protein-protein interactions during germ cell maturation.</text>
</comment>
<dbReference type="Pfam" id="PF12796">
    <property type="entry name" value="Ank_2"/>
    <property type="match status" value="1"/>
</dbReference>
<evidence type="ECO:0000256" key="14">
    <source>
        <dbReference type="ARBA" id="ARBA00030354"/>
    </source>
</evidence>
<sequence>MTGRTSSGPQNELRAAAHAHAPALEGPKPQRWRVAPARTAFPAQAYALPSAQAQMEPVNRQPSSAVRRGPGGMAAGPLRGLAVAGGGESSDSEDDGWEIGYLDRKAQKLKGPLPVEERQETFKKALTTGNISLVEELLDSGISVDTSFQYGWTSLMYAASVSNVELVRVLLDRGANASFDKDKQTVLITACSARGSEEKILKCIELLLSRNADPNVACRRLMTPIMYAARDGHPQVVALLVAHGAEVNTQDENGYTALTWAARQGHKNVVLKLLELGANKMIQTKDGKTPSEIAKRNKHLEIFNFLSLTLNPLEGRLHQLTKEESICKLLRTDSDKEKDHIFSSYTAFGDLEIFLHGLGLEHMTDLLKEREITLRHLLTMRKDELAKNGITSRDQQKIMAALKELEVEEIKFGELPEVAKLEISLLNKLFKRSCSFHGIAPTLFKSFKCQVENLKLQNERENDPTHIPLMEEVSTWNSRILKRTAITVCGFGFLLFICKLAFQRK</sequence>
<comment type="subcellular location">
    <subcellularLocation>
        <location evidence="1">Cytoplasm</location>
    </subcellularLocation>
</comment>
<evidence type="ECO:0000256" key="6">
    <source>
        <dbReference type="ARBA" id="ARBA00022553"/>
    </source>
</evidence>
<evidence type="ECO:0000256" key="2">
    <source>
        <dbReference type="ARBA" id="ARBA00011479"/>
    </source>
</evidence>
<keyword evidence="6" id="KW-0597">Phosphoprotein</keyword>
<keyword evidence="9" id="KW-0744">Spermatogenesis</keyword>
<comment type="subunit">
    <text evidence="2">Interacts with DDX4, PIWIL1, RANBP9 and TDRD1.</text>
</comment>
<protein>
    <recommendedName>
        <fullName evidence="3">Ankyrin repeat, SAM and basic leucine zipper domain-containing protein 1</fullName>
    </recommendedName>
    <alternativeName>
        <fullName evidence="14">Germ cell-specific ankyrin, SAM and basic leucine zipper domain-containing protein</fullName>
    </alternativeName>
</protein>
<dbReference type="GO" id="GO:0030154">
    <property type="term" value="P:cell differentiation"/>
    <property type="evidence" value="ECO:0007669"/>
    <property type="project" value="UniProtKB-KW"/>
</dbReference>
<feature type="repeat" description="ANK" evidence="15">
    <location>
        <begin position="220"/>
        <end position="252"/>
    </location>
</feature>
<evidence type="ECO:0000313" key="19">
    <source>
        <dbReference type="Ensembl" id="ENSBGRP00000005823.1"/>
    </source>
</evidence>
<dbReference type="Pfam" id="PF07647">
    <property type="entry name" value="SAM_2"/>
    <property type="match status" value="1"/>
</dbReference>
<dbReference type="InterPro" id="IPR013761">
    <property type="entry name" value="SAM/pointed_sf"/>
</dbReference>
<dbReference type="SUPFAM" id="SSF48403">
    <property type="entry name" value="Ankyrin repeat"/>
    <property type="match status" value="1"/>
</dbReference>
<keyword evidence="8" id="KW-0221">Differentiation</keyword>
<dbReference type="InterPro" id="IPR002110">
    <property type="entry name" value="Ankyrin_rpt"/>
</dbReference>
<evidence type="ECO:0000256" key="7">
    <source>
        <dbReference type="ARBA" id="ARBA00022737"/>
    </source>
</evidence>
<proteinExistence type="predicted"/>
<reference evidence="19" key="2">
    <citation type="submission" date="2025-08" db="UniProtKB">
        <authorList>
            <consortium name="Ensembl"/>
        </authorList>
    </citation>
    <scope>IDENTIFICATION</scope>
</reference>
<accession>A0A8C0A408</accession>
<name>A0A8C0A408_BOSMU</name>
<evidence type="ECO:0000256" key="9">
    <source>
        <dbReference type="ARBA" id="ARBA00022871"/>
    </source>
</evidence>
<dbReference type="GO" id="GO:0071546">
    <property type="term" value="C:pi-body"/>
    <property type="evidence" value="ECO:0007669"/>
    <property type="project" value="TreeGrafter"/>
</dbReference>
<evidence type="ECO:0000256" key="13">
    <source>
        <dbReference type="ARBA" id="ARBA00025297"/>
    </source>
</evidence>
<dbReference type="Pfam" id="PF13637">
    <property type="entry name" value="Ank_4"/>
    <property type="match status" value="1"/>
</dbReference>